<organism evidence="1 2">
    <name type="scientific">Colletotrichum sojae</name>
    <dbReference type="NCBI Taxonomy" id="2175907"/>
    <lineage>
        <taxon>Eukaryota</taxon>
        <taxon>Fungi</taxon>
        <taxon>Dikarya</taxon>
        <taxon>Ascomycota</taxon>
        <taxon>Pezizomycotina</taxon>
        <taxon>Sordariomycetes</taxon>
        <taxon>Hypocreomycetidae</taxon>
        <taxon>Glomerellales</taxon>
        <taxon>Glomerellaceae</taxon>
        <taxon>Colletotrichum</taxon>
        <taxon>Colletotrichum orchidearum species complex</taxon>
    </lineage>
</organism>
<protein>
    <submittedName>
        <fullName evidence="1">Uncharacterized protein</fullName>
    </submittedName>
</protein>
<dbReference type="EMBL" id="WIGN01000056">
    <property type="protein sequence ID" value="KAF6813093.1"/>
    <property type="molecule type" value="Genomic_DNA"/>
</dbReference>
<sequence length="157" mass="18698">MEDNIDHWEDDDDVVEMTGTDGRRPKVMIYGIHLRFHWLKRTTLQSPVATADFAAHPREMWHPEEEPQLQSRLLDTNGRPIESGRIIKIFARDKARLPDKEILRLQWDLLRMHALMGRADPSVYESAFNFWDWEEADCEAFQERRRQLLEDSFGEDF</sequence>
<dbReference type="AlphaFoldDB" id="A0A8H6MYM5"/>
<accession>A0A8H6MYM5</accession>
<proteinExistence type="predicted"/>
<reference evidence="1 2" key="1">
    <citation type="journal article" date="2020" name="Phytopathology">
        <title>Genome Sequence Resources of Colletotrichum truncatum, C. plurivorum, C. musicola, and C. sojae: Four Species Pathogenic to Soybean (Glycine max).</title>
        <authorList>
            <person name="Rogerio F."/>
            <person name="Boufleur T.R."/>
            <person name="Ciampi-Guillardi M."/>
            <person name="Sukno S.A."/>
            <person name="Thon M.R."/>
            <person name="Massola Junior N.S."/>
            <person name="Baroncelli R."/>
        </authorList>
    </citation>
    <scope>NUCLEOTIDE SEQUENCE [LARGE SCALE GENOMIC DNA]</scope>
    <source>
        <strain evidence="1 2">LFN0009</strain>
    </source>
</reference>
<gene>
    <name evidence="1" type="ORF">CSOJ01_04779</name>
</gene>
<evidence type="ECO:0000313" key="2">
    <source>
        <dbReference type="Proteomes" id="UP000652219"/>
    </source>
</evidence>
<dbReference type="Proteomes" id="UP000652219">
    <property type="component" value="Unassembled WGS sequence"/>
</dbReference>
<evidence type="ECO:0000313" key="1">
    <source>
        <dbReference type="EMBL" id="KAF6813093.1"/>
    </source>
</evidence>
<keyword evidence="2" id="KW-1185">Reference proteome</keyword>
<name>A0A8H6MYM5_9PEZI</name>
<comment type="caution">
    <text evidence="1">The sequence shown here is derived from an EMBL/GenBank/DDBJ whole genome shotgun (WGS) entry which is preliminary data.</text>
</comment>